<dbReference type="EMBL" id="CAJVCH010268113">
    <property type="protein sequence ID" value="CAG7734376.1"/>
    <property type="molecule type" value="Genomic_DNA"/>
</dbReference>
<reference evidence="2" key="1">
    <citation type="submission" date="2021-06" db="EMBL/GenBank/DDBJ databases">
        <authorList>
            <person name="Hodson N. C."/>
            <person name="Mongue J. A."/>
            <person name="Jaron S. K."/>
        </authorList>
    </citation>
    <scope>NUCLEOTIDE SEQUENCE</scope>
</reference>
<sequence>MDSIRSKKRSNGMWLPKLQTPEDSRVSKGMRRKRFHEKISMCVNKMAIKTLVAMGVKSLALDHKGILGLEPCLICTTPVRLAYDEKLKRYTVRKCFLPQQLVCALVQLVTSFSILHRVYLPLTTLLGNKKSLVAYFDFMDESLVNFYIYFYFYSHWFHTEWIEELVVSVQTTKLRRFSTLQCWQAKLFAFALGATTFILSINWIRSVHGISLSSLESFLASGESNAKIIFWNNKDTKMSTITSVMAIIARFYNCLYHQMIMNSFLPSSMLMIYWIGKDFFNGIKQEKLDVSEVLTLYEEYKLVIIKGNNYCSSYLWYYINVILLFHGMHLFDTLNYNEFWWKTSMYIYYVYTWLNLWLPVSLLIHTKELKRFLWKDRNYLTLERRQLVILLHDMIPGLPRKGIKAGEFSVSSGFCATVISTVWSNSMLISLSKFTSRP</sequence>
<gene>
    <name evidence="2" type="ORF">AFUS01_LOCUS22771</name>
</gene>
<evidence type="ECO:0000313" key="2">
    <source>
        <dbReference type="EMBL" id="CAG7734376.1"/>
    </source>
</evidence>
<organism evidence="2 3">
    <name type="scientific">Allacma fusca</name>
    <dbReference type="NCBI Taxonomy" id="39272"/>
    <lineage>
        <taxon>Eukaryota</taxon>
        <taxon>Metazoa</taxon>
        <taxon>Ecdysozoa</taxon>
        <taxon>Arthropoda</taxon>
        <taxon>Hexapoda</taxon>
        <taxon>Collembola</taxon>
        <taxon>Symphypleona</taxon>
        <taxon>Sminthuridae</taxon>
        <taxon>Allacma</taxon>
    </lineage>
</organism>
<keyword evidence="3" id="KW-1185">Reference proteome</keyword>
<feature type="transmembrane region" description="Helical" evidence="1">
    <location>
        <begin position="346"/>
        <end position="365"/>
    </location>
</feature>
<feature type="transmembrane region" description="Helical" evidence="1">
    <location>
        <begin position="314"/>
        <end position="331"/>
    </location>
</feature>
<dbReference type="Proteomes" id="UP000708208">
    <property type="component" value="Unassembled WGS sequence"/>
</dbReference>
<comment type="caution">
    <text evidence="2">The sequence shown here is derived from an EMBL/GenBank/DDBJ whole genome shotgun (WGS) entry which is preliminary data.</text>
</comment>
<evidence type="ECO:0000313" key="3">
    <source>
        <dbReference type="Proteomes" id="UP000708208"/>
    </source>
</evidence>
<feature type="transmembrane region" description="Helical" evidence="1">
    <location>
        <begin position="255"/>
        <end position="275"/>
    </location>
</feature>
<dbReference type="AlphaFoldDB" id="A0A8J2PEI6"/>
<keyword evidence="1" id="KW-1133">Transmembrane helix</keyword>
<accession>A0A8J2PEI6</accession>
<keyword evidence="1" id="KW-0472">Membrane</keyword>
<feature type="transmembrane region" description="Helical" evidence="1">
    <location>
        <begin position="185"/>
        <end position="204"/>
    </location>
</feature>
<protein>
    <submittedName>
        <fullName evidence="2">Uncharacterized protein</fullName>
    </submittedName>
</protein>
<keyword evidence="1" id="KW-0812">Transmembrane</keyword>
<evidence type="ECO:0000256" key="1">
    <source>
        <dbReference type="SAM" id="Phobius"/>
    </source>
</evidence>
<name>A0A8J2PEI6_9HEXA</name>
<proteinExistence type="predicted"/>